<proteinExistence type="predicted"/>
<sequence>MASMLEAQFTNPVDTIQTREPLGALLVLQRSGCLLVGHICRVALGVTPSRAQVAAQAAQQERLTADALQRSAQAAADARAAAGVSASSAREAAKKAPSEANPDNVELCSTTDQVSKVIVKKADSEITTTHYSPHVKAMGWPGARPRFGVF</sequence>
<gene>
    <name evidence="1" type="ORF">PCOR1329_LOCUS82983</name>
</gene>
<dbReference type="EMBL" id="CAUYUJ010021982">
    <property type="protein sequence ID" value="CAK0908267.1"/>
    <property type="molecule type" value="Genomic_DNA"/>
</dbReference>
<evidence type="ECO:0008006" key="3">
    <source>
        <dbReference type="Google" id="ProtNLM"/>
    </source>
</evidence>
<reference evidence="1" key="1">
    <citation type="submission" date="2023-10" db="EMBL/GenBank/DDBJ databases">
        <authorList>
            <person name="Chen Y."/>
            <person name="Shah S."/>
            <person name="Dougan E. K."/>
            <person name="Thang M."/>
            <person name="Chan C."/>
        </authorList>
    </citation>
    <scope>NUCLEOTIDE SEQUENCE [LARGE SCALE GENOMIC DNA]</scope>
</reference>
<name>A0ABN9Y6N9_9DINO</name>
<evidence type="ECO:0000313" key="1">
    <source>
        <dbReference type="EMBL" id="CAK0908267.1"/>
    </source>
</evidence>
<organism evidence="1 2">
    <name type="scientific">Prorocentrum cordatum</name>
    <dbReference type="NCBI Taxonomy" id="2364126"/>
    <lineage>
        <taxon>Eukaryota</taxon>
        <taxon>Sar</taxon>
        <taxon>Alveolata</taxon>
        <taxon>Dinophyceae</taxon>
        <taxon>Prorocentrales</taxon>
        <taxon>Prorocentraceae</taxon>
        <taxon>Prorocentrum</taxon>
    </lineage>
</organism>
<evidence type="ECO:0000313" key="2">
    <source>
        <dbReference type="Proteomes" id="UP001189429"/>
    </source>
</evidence>
<comment type="caution">
    <text evidence="1">The sequence shown here is derived from an EMBL/GenBank/DDBJ whole genome shotgun (WGS) entry which is preliminary data.</text>
</comment>
<dbReference type="Proteomes" id="UP001189429">
    <property type="component" value="Unassembled WGS sequence"/>
</dbReference>
<accession>A0ABN9Y6N9</accession>
<protein>
    <recommendedName>
        <fullName evidence="3">Coatomer subunit delta</fullName>
    </recommendedName>
</protein>
<keyword evidence="2" id="KW-1185">Reference proteome</keyword>